<dbReference type="InterPro" id="IPR015421">
    <property type="entry name" value="PyrdxlP-dep_Trfase_major"/>
</dbReference>
<dbReference type="InterPro" id="IPR015424">
    <property type="entry name" value="PyrdxlP-dep_Trfase"/>
</dbReference>
<dbReference type="InterPro" id="IPR004839">
    <property type="entry name" value="Aminotransferase_I/II_large"/>
</dbReference>
<evidence type="ECO:0000256" key="2">
    <source>
        <dbReference type="ARBA" id="ARBA00012224"/>
    </source>
</evidence>
<gene>
    <name evidence="7" type="ORF">H9895_02325</name>
</gene>
<keyword evidence="7" id="KW-0808">Transferase</keyword>
<comment type="caution">
    <text evidence="7">The sequence shown here is derived from an EMBL/GenBank/DDBJ whole genome shotgun (WGS) entry which is preliminary data.</text>
</comment>
<dbReference type="Gene3D" id="3.40.640.10">
    <property type="entry name" value="Type I PLP-dependent aspartate aminotransferase-like (Major domain)"/>
    <property type="match status" value="1"/>
</dbReference>
<proteinExistence type="inferred from homology"/>
<evidence type="ECO:0000256" key="1">
    <source>
        <dbReference type="ARBA" id="ARBA00001933"/>
    </source>
</evidence>
<evidence type="ECO:0000313" key="8">
    <source>
        <dbReference type="Proteomes" id="UP000823937"/>
    </source>
</evidence>
<name>A0A9D1TIY5_9BACI</name>
<accession>A0A9D1TIY5</accession>
<protein>
    <recommendedName>
        <fullName evidence="2">cysteine-S-conjugate beta-lyase</fullName>
        <ecNumber evidence="2">4.4.1.13</ecNumber>
    </recommendedName>
</protein>
<dbReference type="CDD" id="cd00609">
    <property type="entry name" value="AAT_like"/>
    <property type="match status" value="1"/>
</dbReference>
<sequence length="390" mass="44015">MSQFQTVHNREQTRSMKWDNRKAIFNSEEVLPMWVADMDFKAPEAVNNALKERAQHGIYGYTVITEDIRNNVTNWISLKHGWDVETNWLSFSPGVITSLHIAIQTFTNEGDNILIQTPVYTPFFNLIKNGNRQVVENALKYDGKTYTIDFDDLEEKLKTVKAFILCSPHNPVGRVWTKEELTKIAALCEQHDVLVFSDEIHADLVFDGYKHIPFASISEEARERTITCMSPTKTFNLAGLQASYIVTKNNQMRAKINAELGLQGFNMLNTMGVIALDAAYANGKPWLDQLMKVIEANKLYATTRIENETNGKLKVIASEATYLLWVDCHELGLTDKELQAFMIEQAKVGLNAGSSYGTEGENFMRINIACPKATLQEGLDRIIHAVNALA</sequence>
<dbReference type="SUPFAM" id="SSF53383">
    <property type="entry name" value="PLP-dependent transferases"/>
    <property type="match status" value="1"/>
</dbReference>
<dbReference type="PANTHER" id="PTHR43525">
    <property type="entry name" value="PROTEIN MALY"/>
    <property type="match status" value="1"/>
</dbReference>
<evidence type="ECO:0000313" key="7">
    <source>
        <dbReference type="EMBL" id="HIV73899.1"/>
    </source>
</evidence>
<dbReference type="AlphaFoldDB" id="A0A9D1TIY5"/>
<comment type="cofactor">
    <cofactor evidence="1">
        <name>pyridoxal 5'-phosphate</name>
        <dbReference type="ChEBI" id="CHEBI:597326"/>
    </cofactor>
</comment>
<evidence type="ECO:0000259" key="6">
    <source>
        <dbReference type="Pfam" id="PF00155"/>
    </source>
</evidence>
<evidence type="ECO:0000256" key="4">
    <source>
        <dbReference type="ARBA" id="ARBA00023239"/>
    </source>
</evidence>
<dbReference type="Pfam" id="PF00155">
    <property type="entry name" value="Aminotran_1_2"/>
    <property type="match status" value="1"/>
</dbReference>
<dbReference type="InterPro" id="IPR051798">
    <property type="entry name" value="Class-II_PLP-Dep_Aminotrans"/>
</dbReference>
<dbReference type="EMBL" id="DXHX01000031">
    <property type="protein sequence ID" value="HIV73899.1"/>
    <property type="molecule type" value="Genomic_DNA"/>
</dbReference>
<dbReference type="Proteomes" id="UP000823937">
    <property type="component" value="Unassembled WGS sequence"/>
</dbReference>
<dbReference type="GO" id="GO:0030170">
    <property type="term" value="F:pyridoxal phosphate binding"/>
    <property type="evidence" value="ECO:0007669"/>
    <property type="project" value="InterPro"/>
</dbReference>
<dbReference type="PANTHER" id="PTHR43525:SF1">
    <property type="entry name" value="PROTEIN MALY"/>
    <property type="match status" value="1"/>
</dbReference>
<dbReference type="NCBIfam" id="TIGR04350">
    <property type="entry name" value="C_S_lyase_PatB"/>
    <property type="match status" value="1"/>
</dbReference>
<comment type="similarity">
    <text evidence="5">Belongs to the class-II pyridoxal-phosphate-dependent aminotransferase family. MalY/PatB cystathionine beta-lyase subfamily.</text>
</comment>
<feature type="domain" description="Aminotransferase class I/classII large" evidence="6">
    <location>
        <begin position="38"/>
        <end position="382"/>
    </location>
</feature>
<evidence type="ECO:0000256" key="5">
    <source>
        <dbReference type="ARBA" id="ARBA00037974"/>
    </source>
</evidence>
<dbReference type="GO" id="GO:0047804">
    <property type="term" value="F:cysteine-S-conjugate beta-lyase activity"/>
    <property type="evidence" value="ECO:0007669"/>
    <property type="project" value="UniProtKB-EC"/>
</dbReference>
<dbReference type="InterPro" id="IPR015422">
    <property type="entry name" value="PyrdxlP-dep_Trfase_small"/>
</dbReference>
<keyword evidence="7" id="KW-0032">Aminotransferase</keyword>
<reference evidence="7" key="2">
    <citation type="submission" date="2021-04" db="EMBL/GenBank/DDBJ databases">
        <authorList>
            <person name="Gilroy R."/>
        </authorList>
    </citation>
    <scope>NUCLEOTIDE SEQUENCE</scope>
    <source>
        <strain evidence="7">CHK169-2315</strain>
    </source>
</reference>
<keyword evidence="3" id="KW-0663">Pyridoxal phosphate</keyword>
<reference evidence="7" key="1">
    <citation type="journal article" date="2021" name="PeerJ">
        <title>Extensive microbial diversity within the chicken gut microbiome revealed by metagenomics and culture.</title>
        <authorList>
            <person name="Gilroy R."/>
            <person name="Ravi A."/>
            <person name="Getino M."/>
            <person name="Pursley I."/>
            <person name="Horton D.L."/>
            <person name="Alikhan N.F."/>
            <person name="Baker D."/>
            <person name="Gharbi K."/>
            <person name="Hall N."/>
            <person name="Watson M."/>
            <person name="Adriaenssens E.M."/>
            <person name="Foster-Nyarko E."/>
            <person name="Jarju S."/>
            <person name="Secka A."/>
            <person name="Antonio M."/>
            <person name="Oren A."/>
            <person name="Chaudhuri R.R."/>
            <person name="La Ragione R."/>
            <person name="Hildebrand F."/>
            <person name="Pallen M.J."/>
        </authorList>
    </citation>
    <scope>NUCLEOTIDE SEQUENCE</scope>
    <source>
        <strain evidence="7">CHK169-2315</strain>
    </source>
</reference>
<evidence type="ECO:0000256" key="3">
    <source>
        <dbReference type="ARBA" id="ARBA00022898"/>
    </source>
</evidence>
<dbReference type="GO" id="GO:0008483">
    <property type="term" value="F:transaminase activity"/>
    <property type="evidence" value="ECO:0007669"/>
    <property type="project" value="UniProtKB-KW"/>
</dbReference>
<dbReference type="EC" id="4.4.1.13" evidence="2"/>
<keyword evidence="4" id="KW-0456">Lyase</keyword>
<dbReference type="Gene3D" id="3.90.1150.10">
    <property type="entry name" value="Aspartate Aminotransferase, domain 1"/>
    <property type="match status" value="1"/>
</dbReference>
<organism evidence="7 8">
    <name type="scientific">Candidatus Pseudogracilibacillus intestinigallinarum</name>
    <dbReference type="NCBI Taxonomy" id="2838742"/>
    <lineage>
        <taxon>Bacteria</taxon>
        <taxon>Bacillati</taxon>
        <taxon>Bacillota</taxon>
        <taxon>Bacilli</taxon>
        <taxon>Bacillales</taxon>
        <taxon>Bacillaceae</taxon>
        <taxon>Pseudogracilibacillus</taxon>
    </lineage>
</organism>
<dbReference type="InterPro" id="IPR027619">
    <property type="entry name" value="C-S_lyase_PatB-like"/>
</dbReference>